<evidence type="ECO:0000256" key="3">
    <source>
        <dbReference type="ARBA" id="ARBA00022692"/>
    </source>
</evidence>
<comment type="subcellular location">
    <subcellularLocation>
        <location evidence="1">Cell membrane</location>
        <topology evidence="1">Multi-pass membrane protein</topology>
    </subcellularLocation>
</comment>
<evidence type="ECO:0000256" key="4">
    <source>
        <dbReference type="ARBA" id="ARBA00022989"/>
    </source>
</evidence>
<evidence type="ECO:0000259" key="7">
    <source>
        <dbReference type="Pfam" id="PF13396"/>
    </source>
</evidence>
<feature type="domain" description="Cardiolipin synthase N-terminal" evidence="7">
    <location>
        <begin position="33"/>
        <end position="76"/>
    </location>
</feature>
<organism evidence="10">
    <name type="scientific">candidate division WOR-3 bacterium</name>
    <dbReference type="NCBI Taxonomy" id="2052148"/>
    <lineage>
        <taxon>Bacteria</taxon>
        <taxon>Bacteria division WOR-3</taxon>
    </lineage>
</organism>
<protein>
    <recommendedName>
        <fullName evidence="7">Cardiolipin synthase N-terminal domain-containing protein</fullName>
    </recommendedName>
</protein>
<dbReference type="GO" id="GO:0005886">
    <property type="term" value="C:plasma membrane"/>
    <property type="evidence" value="ECO:0007669"/>
    <property type="project" value="UniProtKB-SubCell"/>
</dbReference>
<dbReference type="InterPro" id="IPR027379">
    <property type="entry name" value="CLS_N"/>
</dbReference>
<dbReference type="AlphaFoldDB" id="A0A7C3ELS0"/>
<evidence type="ECO:0000313" key="8">
    <source>
        <dbReference type="EMBL" id="HEA87770.1"/>
    </source>
</evidence>
<dbReference type="Pfam" id="PF13396">
    <property type="entry name" value="PLDc_N"/>
    <property type="match status" value="1"/>
</dbReference>
<keyword evidence="5 6" id="KW-0472">Membrane</keyword>
<evidence type="ECO:0000256" key="2">
    <source>
        <dbReference type="ARBA" id="ARBA00022475"/>
    </source>
</evidence>
<accession>A0A7C3ELS0</accession>
<proteinExistence type="predicted"/>
<comment type="caution">
    <text evidence="10">The sequence shown here is derived from an EMBL/GenBank/DDBJ whole genome shotgun (WGS) entry which is preliminary data.</text>
</comment>
<feature type="transmembrane region" description="Helical" evidence="6">
    <location>
        <begin position="23"/>
        <end position="42"/>
    </location>
</feature>
<evidence type="ECO:0000313" key="10">
    <source>
        <dbReference type="EMBL" id="HFJ53609.1"/>
    </source>
</evidence>
<name>A0A7C3ELS0_UNCW3</name>
<dbReference type="EMBL" id="DSKA01000161">
    <property type="protein sequence ID" value="HEE18339.1"/>
    <property type="molecule type" value="Genomic_DNA"/>
</dbReference>
<reference evidence="10" key="1">
    <citation type="journal article" date="2020" name="mSystems">
        <title>Genome- and Community-Level Interaction Insights into Carbon Utilization and Element Cycling Functions of Hydrothermarchaeota in Hydrothermal Sediment.</title>
        <authorList>
            <person name="Zhou Z."/>
            <person name="Liu Y."/>
            <person name="Xu W."/>
            <person name="Pan J."/>
            <person name="Luo Z.H."/>
            <person name="Li M."/>
        </authorList>
    </citation>
    <scope>NUCLEOTIDE SEQUENCE [LARGE SCALE GENOMIC DNA]</scope>
    <source>
        <strain evidence="9">SpSt-236</strain>
        <strain evidence="8">SpSt-265</strain>
        <strain evidence="10">SpSt-465</strain>
    </source>
</reference>
<keyword evidence="3 6" id="KW-0812">Transmembrane</keyword>
<feature type="transmembrane region" description="Helical" evidence="6">
    <location>
        <begin position="54"/>
        <end position="74"/>
    </location>
</feature>
<evidence type="ECO:0000256" key="5">
    <source>
        <dbReference type="ARBA" id="ARBA00023136"/>
    </source>
</evidence>
<dbReference type="EMBL" id="DSTU01000004">
    <property type="protein sequence ID" value="HFJ53609.1"/>
    <property type="molecule type" value="Genomic_DNA"/>
</dbReference>
<evidence type="ECO:0000256" key="1">
    <source>
        <dbReference type="ARBA" id="ARBA00004651"/>
    </source>
</evidence>
<keyword evidence="2" id="KW-1003">Cell membrane</keyword>
<dbReference type="EMBL" id="DSLG01000008">
    <property type="protein sequence ID" value="HEA87770.1"/>
    <property type="molecule type" value="Genomic_DNA"/>
</dbReference>
<evidence type="ECO:0000256" key="6">
    <source>
        <dbReference type="SAM" id="Phobius"/>
    </source>
</evidence>
<evidence type="ECO:0000313" key="9">
    <source>
        <dbReference type="EMBL" id="HEE18339.1"/>
    </source>
</evidence>
<keyword evidence="4 6" id="KW-1133">Transmembrane helix</keyword>
<gene>
    <name evidence="9" type="ORF">ENP62_02160</name>
    <name evidence="8" type="ORF">ENP94_07180</name>
    <name evidence="10" type="ORF">ENS16_02830</name>
</gene>
<sequence>MNCTPYPWCTFGPLHNFRWGTPLGWLISISLFVFWGWTLIDILTKETDEKGQRVLWAIAVLLTYVIGAVLYHVVRRTERIKTLGH</sequence>